<evidence type="ECO:0000313" key="6">
    <source>
        <dbReference type="Proteomes" id="UP001370490"/>
    </source>
</evidence>
<comment type="similarity">
    <text evidence="1">Belongs to the PPR family. PCMP-H subfamily.</text>
</comment>
<evidence type="ECO:0000256" key="3">
    <source>
        <dbReference type="PROSITE-ProRule" id="PRU00708"/>
    </source>
</evidence>
<dbReference type="InterPro" id="IPR002885">
    <property type="entry name" value="PPR_rpt"/>
</dbReference>
<evidence type="ECO:0000256" key="1">
    <source>
        <dbReference type="ARBA" id="ARBA00006643"/>
    </source>
</evidence>
<evidence type="ECO:0000313" key="5">
    <source>
        <dbReference type="EMBL" id="KAK6926987.1"/>
    </source>
</evidence>
<keyword evidence="2" id="KW-0677">Repeat</keyword>
<dbReference type="GO" id="GO:0008270">
    <property type="term" value="F:zinc ion binding"/>
    <property type="evidence" value="ECO:0007669"/>
    <property type="project" value="InterPro"/>
</dbReference>
<name>A0AAN8Z6S5_9MAGN</name>
<dbReference type="InterPro" id="IPR046848">
    <property type="entry name" value="E_motif"/>
</dbReference>
<dbReference type="PROSITE" id="PS51375">
    <property type="entry name" value="PPR"/>
    <property type="match status" value="1"/>
</dbReference>
<proteinExistence type="inferred from homology"/>
<dbReference type="Gene3D" id="1.25.40.10">
    <property type="entry name" value="Tetratricopeptide repeat domain"/>
    <property type="match status" value="2"/>
</dbReference>
<reference evidence="5 6" key="1">
    <citation type="submission" date="2023-12" db="EMBL/GenBank/DDBJ databases">
        <title>A high-quality genome assembly for Dillenia turbinata (Dilleniales).</title>
        <authorList>
            <person name="Chanderbali A."/>
        </authorList>
    </citation>
    <scope>NUCLEOTIDE SEQUENCE [LARGE SCALE GENOMIC DNA]</scope>
    <source>
        <strain evidence="5">LSX21</strain>
        <tissue evidence="5">Leaf</tissue>
    </source>
</reference>
<evidence type="ECO:0000256" key="2">
    <source>
        <dbReference type="ARBA" id="ARBA00022737"/>
    </source>
</evidence>
<comment type="caution">
    <text evidence="5">The sequence shown here is derived from an EMBL/GenBank/DDBJ whole genome shotgun (WGS) entry which is preliminary data.</text>
</comment>
<dbReference type="PANTHER" id="PTHR47926:SF537">
    <property type="entry name" value="PENTACOTRIPEPTIDE-REPEAT REGION OF PRORP DOMAIN-CONTAINING PROTEIN"/>
    <property type="match status" value="1"/>
</dbReference>
<dbReference type="FunFam" id="1.25.40.10:FF:000242">
    <property type="entry name" value="Pentatricopeptide repeat-containing protein"/>
    <property type="match status" value="1"/>
</dbReference>
<dbReference type="InterPro" id="IPR046960">
    <property type="entry name" value="PPR_At4g14850-like_plant"/>
</dbReference>
<dbReference type="GO" id="GO:0009451">
    <property type="term" value="P:RNA modification"/>
    <property type="evidence" value="ECO:0007669"/>
    <property type="project" value="InterPro"/>
</dbReference>
<dbReference type="PANTHER" id="PTHR47926">
    <property type="entry name" value="PENTATRICOPEPTIDE REPEAT-CONTAINING PROTEIN"/>
    <property type="match status" value="1"/>
</dbReference>
<dbReference type="AlphaFoldDB" id="A0AAN8Z6S5"/>
<accession>A0AAN8Z6S5</accession>
<dbReference type="Pfam" id="PF01535">
    <property type="entry name" value="PPR"/>
    <property type="match status" value="1"/>
</dbReference>
<dbReference type="Proteomes" id="UP001370490">
    <property type="component" value="Unassembled WGS sequence"/>
</dbReference>
<organism evidence="5 6">
    <name type="scientific">Dillenia turbinata</name>
    <dbReference type="NCBI Taxonomy" id="194707"/>
    <lineage>
        <taxon>Eukaryota</taxon>
        <taxon>Viridiplantae</taxon>
        <taxon>Streptophyta</taxon>
        <taxon>Embryophyta</taxon>
        <taxon>Tracheophyta</taxon>
        <taxon>Spermatophyta</taxon>
        <taxon>Magnoliopsida</taxon>
        <taxon>eudicotyledons</taxon>
        <taxon>Gunneridae</taxon>
        <taxon>Pentapetalae</taxon>
        <taxon>Dilleniales</taxon>
        <taxon>Dilleniaceae</taxon>
        <taxon>Dillenia</taxon>
    </lineage>
</organism>
<dbReference type="InterPro" id="IPR011990">
    <property type="entry name" value="TPR-like_helical_dom_sf"/>
</dbReference>
<keyword evidence="6" id="KW-1185">Reference proteome</keyword>
<sequence length="475" mass="52913">MKGLVNVRYAGGYTNNCTVETFVQFFHEMPERDMEYWNSLIWGFVHNRRINEAMTCFHRMQVVNVYANNVTLAMILSACAQAGALGTERWLHSLIDRSKLSLNVPRCRSLECHDRGIFYEWAKKKSLGPNDATILGVQCACTPAGLVDEGRKCFNGMEQKIRLTPKLEHHGCMVDLLGRARLLNEAYEPILNMPIEPHPGVCGALAIIHGNTELAERAINHILQLDLEHGGYLSIVSNIYANAGMWDDVAKVRELMGEKKIGKLRGCGSMEINGEVDEFGSSSSQNGEVHEFGVEEKVHPRAKEFCNMINKISKRLSMEGHVAFGLITTKLGTTTRILKNLQICADCHGAIRLISRIFKRESGKVRSRFQHFKEGSCSCGDYKLLSCAAVEANFDHAYSRLLRILPDVGPVTCKHTAAVSSKYAPAPSQPSPSTDFWTLQKMQALRKAKFKTLGRIAVLSPPSLTYSKPNPTLLS</sequence>
<gene>
    <name evidence="5" type="ORF">RJ641_008706</name>
</gene>
<dbReference type="InterPro" id="IPR032867">
    <property type="entry name" value="DYW_dom"/>
</dbReference>
<evidence type="ECO:0000259" key="4">
    <source>
        <dbReference type="Pfam" id="PF14432"/>
    </source>
</evidence>
<dbReference type="EMBL" id="JBAMMX010000015">
    <property type="protein sequence ID" value="KAK6926987.1"/>
    <property type="molecule type" value="Genomic_DNA"/>
</dbReference>
<dbReference type="Pfam" id="PF20431">
    <property type="entry name" value="E_motif"/>
    <property type="match status" value="1"/>
</dbReference>
<protein>
    <submittedName>
        <fullName evidence="5">Pentatricopeptide repeat</fullName>
    </submittedName>
</protein>
<dbReference type="NCBIfam" id="TIGR00756">
    <property type="entry name" value="PPR"/>
    <property type="match status" value="1"/>
</dbReference>
<dbReference type="GO" id="GO:0003723">
    <property type="term" value="F:RNA binding"/>
    <property type="evidence" value="ECO:0007669"/>
    <property type="project" value="InterPro"/>
</dbReference>
<feature type="domain" description="DYW" evidence="4">
    <location>
        <begin position="306"/>
        <end position="382"/>
    </location>
</feature>
<dbReference type="Pfam" id="PF14432">
    <property type="entry name" value="DYW_deaminase"/>
    <property type="match status" value="1"/>
</dbReference>
<feature type="repeat" description="PPR" evidence="3">
    <location>
        <begin position="33"/>
        <end position="67"/>
    </location>
</feature>